<proteinExistence type="predicted"/>
<dbReference type="GO" id="GO:0005198">
    <property type="term" value="F:structural molecule activity"/>
    <property type="evidence" value="ECO:0007669"/>
    <property type="project" value="InterPro"/>
</dbReference>
<dbReference type="InterPro" id="IPR010667">
    <property type="entry name" value="Phage_T4_Gp19"/>
</dbReference>
<accession>A0A4Q9KLH9</accession>
<name>A0A4Q9KLH9_PROTD</name>
<dbReference type="InterPro" id="IPR011747">
    <property type="entry name" value="CHP02241"/>
</dbReference>
<evidence type="ECO:0000313" key="2">
    <source>
        <dbReference type="Proteomes" id="UP000291933"/>
    </source>
</evidence>
<dbReference type="NCBIfam" id="TIGR02241">
    <property type="entry name" value="conserved hypothetical phage tail region protein"/>
    <property type="match status" value="1"/>
</dbReference>
<comment type="caution">
    <text evidence="1">The sequence shown here is derived from an EMBL/GenBank/DDBJ whole genome shotgun (WGS) entry which is preliminary data.</text>
</comment>
<sequence length="171" mass="18688">MMALLGAFNFSIKLIETAKPVSAMVGAFSPPVEGGFSECTGLEASLAVDEYREGGRNDAVLRFPGRITHPNLRLRRGLVTEDLWRWHEQFILGRGKRRDGVIELLDETGNAVRTWRFRRGLPVRWAGPAFNANTSTLAVEEVEIAHEGLFTQAGGAVGEFLNTVASVFGGS</sequence>
<protein>
    <submittedName>
        <fullName evidence="1">Phage tail protein</fullName>
    </submittedName>
</protein>
<dbReference type="OrthoDB" id="9799891at2"/>
<organism evidence="1 2">
    <name type="scientific">Propioniciclava tarda</name>
    <dbReference type="NCBI Taxonomy" id="433330"/>
    <lineage>
        <taxon>Bacteria</taxon>
        <taxon>Bacillati</taxon>
        <taxon>Actinomycetota</taxon>
        <taxon>Actinomycetes</taxon>
        <taxon>Propionibacteriales</taxon>
        <taxon>Propionibacteriaceae</taxon>
        <taxon>Propioniciclava</taxon>
    </lineage>
</organism>
<reference evidence="1 2" key="1">
    <citation type="submission" date="2019-01" db="EMBL/GenBank/DDBJ databases">
        <title>Lactibacter flavus gen. nov., sp. nov., a novel bacterium of the family Propionibacteriaceae isolated from raw milk and dairy products.</title>
        <authorList>
            <person name="Huptas C."/>
            <person name="Wenning M."/>
            <person name="Breitenwieser F."/>
            <person name="Doll E."/>
            <person name="Von Neubeck M."/>
            <person name="Busse H.-J."/>
            <person name="Scherer S."/>
        </authorList>
    </citation>
    <scope>NUCLEOTIDE SEQUENCE [LARGE SCALE GENOMIC DNA]</scope>
    <source>
        <strain evidence="1 2">DSM 22130</strain>
    </source>
</reference>
<dbReference type="PANTHER" id="PTHR38009">
    <property type="entry name" value="CONSERVED HYPOTHETICAL PHAGE TAIL PROTEIN"/>
    <property type="match status" value="1"/>
</dbReference>
<dbReference type="Pfam" id="PF06841">
    <property type="entry name" value="Phage_T4_gp19"/>
    <property type="match status" value="1"/>
</dbReference>
<dbReference type="EMBL" id="SDMR01000005">
    <property type="protein sequence ID" value="TBT95372.1"/>
    <property type="molecule type" value="Genomic_DNA"/>
</dbReference>
<evidence type="ECO:0000313" key="1">
    <source>
        <dbReference type="EMBL" id="TBT95372.1"/>
    </source>
</evidence>
<dbReference type="AlphaFoldDB" id="A0A4Q9KLH9"/>
<gene>
    <name evidence="1" type="ORF">ET996_06065</name>
</gene>
<dbReference type="Proteomes" id="UP000291933">
    <property type="component" value="Unassembled WGS sequence"/>
</dbReference>
<keyword evidence="2" id="KW-1185">Reference proteome</keyword>
<dbReference type="PANTHER" id="PTHR38009:SF1">
    <property type="entry name" value="CONSERVED HYPOTHETICAL PHAGE TAIL PROTEIN"/>
    <property type="match status" value="1"/>
</dbReference>